<evidence type="ECO:0000313" key="1">
    <source>
        <dbReference type="EMBL" id="TNV67649.1"/>
    </source>
</evidence>
<name>A0A8J8SU53_HALGN</name>
<protein>
    <submittedName>
        <fullName evidence="1">Uncharacterized protein</fullName>
    </submittedName>
</protein>
<dbReference type="EMBL" id="RRYP01040400">
    <property type="protein sequence ID" value="TNV67649.1"/>
    <property type="molecule type" value="Genomic_DNA"/>
</dbReference>
<reference evidence="1" key="1">
    <citation type="submission" date="2019-06" db="EMBL/GenBank/DDBJ databases">
        <authorList>
            <person name="Zheng W."/>
        </authorList>
    </citation>
    <scope>NUCLEOTIDE SEQUENCE</scope>
    <source>
        <strain evidence="1">QDHG01</strain>
    </source>
</reference>
<proteinExistence type="predicted"/>
<keyword evidence="2" id="KW-1185">Reference proteome</keyword>
<evidence type="ECO:0000313" key="2">
    <source>
        <dbReference type="Proteomes" id="UP000785679"/>
    </source>
</evidence>
<dbReference type="AlphaFoldDB" id="A0A8J8SU53"/>
<accession>A0A8J8SU53</accession>
<organism evidence="1 2">
    <name type="scientific">Halteria grandinella</name>
    <dbReference type="NCBI Taxonomy" id="5974"/>
    <lineage>
        <taxon>Eukaryota</taxon>
        <taxon>Sar</taxon>
        <taxon>Alveolata</taxon>
        <taxon>Ciliophora</taxon>
        <taxon>Intramacronucleata</taxon>
        <taxon>Spirotrichea</taxon>
        <taxon>Stichotrichia</taxon>
        <taxon>Sporadotrichida</taxon>
        <taxon>Halteriidae</taxon>
        <taxon>Halteria</taxon>
    </lineage>
</organism>
<gene>
    <name evidence="1" type="ORF">FGO68_gene12629</name>
</gene>
<comment type="caution">
    <text evidence="1">The sequence shown here is derived from an EMBL/GenBank/DDBJ whole genome shotgun (WGS) entry which is preliminary data.</text>
</comment>
<dbReference type="Proteomes" id="UP000785679">
    <property type="component" value="Unassembled WGS sequence"/>
</dbReference>
<sequence>MRYILYFLVLIPGSWFLVHYLSFCSSSKITPLIFVEASTSRQLERALQVSYPPSLWCSGVGKQPLQPLAREVVKVVLKGLFALISRPISTNISQGAAAIASSPTLKA</sequence>